<feature type="binding site" evidence="9">
    <location>
        <position position="655"/>
    </location>
    <ligand>
        <name>FAD</name>
        <dbReference type="ChEBI" id="CHEBI:57692"/>
    </ligand>
</feature>
<dbReference type="PROSITE" id="PS51384">
    <property type="entry name" value="FAD_FR"/>
    <property type="match status" value="1"/>
</dbReference>
<proteinExistence type="inferred from homology"/>
<keyword evidence="4 9" id="KW-0285">Flavoprotein</keyword>
<organism evidence="12 13">
    <name type="scientific">Saitoella complicata (strain BCRC 22490 / CBS 7301 / JCM 7358 / NBRC 10748 / NRRL Y-17804)</name>
    <dbReference type="NCBI Taxonomy" id="698492"/>
    <lineage>
        <taxon>Eukaryota</taxon>
        <taxon>Fungi</taxon>
        <taxon>Dikarya</taxon>
        <taxon>Ascomycota</taxon>
        <taxon>Taphrinomycotina</taxon>
        <taxon>Taphrinomycotina incertae sedis</taxon>
        <taxon>Saitoella</taxon>
    </lineage>
</organism>
<dbReference type="PANTHER" id="PTHR19384:SF10">
    <property type="entry name" value="NADPH-DEPENDENT DIFLAVIN OXIDOREDUCTASE 1"/>
    <property type="match status" value="1"/>
</dbReference>
<dbReference type="InterPro" id="IPR001094">
    <property type="entry name" value="Flavdoxin-like"/>
</dbReference>
<dbReference type="GO" id="GO:0016226">
    <property type="term" value="P:iron-sulfur cluster assembly"/>
    <property type="evidence" value="ECO:0007669"/>
    <property type="project" value="UniProtKB-UniRule"/>
</dbReference>
<accession>A0A0E9N7Q8</accession>
<reference evidence="12 13" key="2">
    <citation type="journal article" date="2014" name="J. Gen. Appl. Microbiol.">
        <title>The early diverging ascomycetous budding yeast Saitoella complicata has three histone deacetylases belonging to the Clr6, Hos2, and Rpd3 lineages.</title>
        <authorList>
            <person name="Nishida H."/>
            <person name="Matsumoto T."/>
            <person name="Kondo S."/>
            <person name="Hamamoto M."/>
            <person name="Yoshikawa H."/>
        </authorList>
    </citation>
    <scope>NUCLEOTIDE SEQUENCE [LARGE SCALE GENOMIC DNA]</scope>
    <source>
        <strain evidence="12 13">NRRL Y-17804</strain>
    </source>
</reference>
<dbReference type="Pfam" id="PF00258">
    <property type="entry name" value="Flavodoxin_1"/>
    <property type="match status" value="1"/>
</dbReference>
<dbReference type="GO" id="GO:0050661">
    <property type="term" value="F:NADP binding"/>
    <property type="evidence" value="ECO:0007669"/>
    <property type="project" value="UniProtKB-UniRule"/>
</dbReference>
<dbReference type="GO" id="GO:0005634">
    <property type="term" value="C:nucleus"/>
    <property type="evidence" value="ECO:0007669"/>
    <property type="project" value="UniProtKB-ARBA"/>
</dbReference>
<feature type="binding site" evidence="9">
    <location>
        <begin position="570"/>
        <end position="574"/>
    </location>
    <ligand>
        <name>NADP(+)</name>
        <dbReference type="ChEBI" id="CHEBI:58349"/>
    </ligand>
</feature>
<feature type="binding site" evidence="9">
    <location>
        <begin position="564"/>
        <end position="565"/>
    </location>
    <ligand>
        <name>NADP(+)</name>
        <dbReference type="ChEBI" id="CHEBI:58349"/>
    </ligand>
</feature>
<comment type="similarity">
    <text evidence="9">In the C-terminal section; belongs to the flavoprotein pyridine nucleotide cytochrome reductase family.</text>
</comment>
<evidence type="ECO:0000313" key="13">
    <source>
        <dbReference type="Proteomes" id="UP000033140"/>
    </source>
</evidence>
<dbReference type="GO" id="GO:0160246">
    <property type="term" value="F:NADPH-iron-sulfur [2Fe-2S] protein oxidoreductase activity"/>
    <property type="evidence" value="ECO:0007669"/>
    <property type="project" value="InterPro"/>
</dbReference>
<dbReference type="InterPro" id="IPR017927">
    <property type="entry name" value="FAD-bd_FR_type"/>
</dbReference>
<evidence type="ECO:0000313" key="12">
    <source>
        <dbReference type="EMBL" id="GAO45853.1"/>
    </source>
</evidence>
<evidence type="ECO:0000256" key="4">
    <source>
        <dbReference type="ARBA" id="ARBA00022630"/>
    </source>
</evidence>
<dbReference type="InterPro" id="IPR039261">
    <property type="entry name" value="FNR_nucleotide-bd"/>
</dbReference>
<dbReference type="Gene3D" id="2.40.30.10">
    <property type="entry name" value="Translation factors"/>
    <property type="match status" value="1"/>
</dbReference>
<dbReference type="InterPro" id="IPR017938">
    <property type="entry name" value="Riboflavin_synthase-like_b-brl"/>
</dbReference>
<dbReference type="InterPro" id="IPR001433">
    <property type="entry name" value="OxRdtase_FAD/NAD-bd"/>
</dbReference>
<feature type="domain" description="Flavodoxin-like" evidence="10">
    <location>
        <begin position="65"/>
        <end position="209"/>
    </location>
</feature>
<dbReference type="SUPFAM" id="SSF63380">
    <property type="entry name" value="Riboflavin synthase domain-like"/>
    <property type="match status" value="1"/>
</dbReference>
<comment type="function">
    <text evidence="9">NADPH-dependent reductase which is a central component of the cytosolic iron-sulfur (Fe-S) protein assembly (CIA) machinery. Transfers electrons from NADPH via its FAD and FMN prosthetic groups to the [2Fe-2S] cluster of DRE2, another key component of the CIA machinery. In turn, this reduced cluster provides electrons for assembly of cytosolic iron-sulfur cluster proteins. Positively controls H(2)O(2)-induced cell death.</text>
</comment>
<dbReference type="Proteomes" id="UP000033140">
    <property type="component" value="Unassembled WGS sequence"/>
</dbReference>
<dbReference type="EC" id="1.18.1.-" evidence="9"/>
<dbReference type="GO" id="GO:0005829">
    <property type="term" value="C:cytosol"/>
    <property type="evidence" value="ECO:0007669"/>
    <property type="project" value="TreeGrafter"/>
</dbReference>
<feature type="domain" description="FAD-binding FR-type" evidence="11">
    <location>
        <begin position="255"/>
        <end position="494"/>
    </location>
</feature>
<evidence type="ECO:0000256" key="3">
    <source>
        <dbReference type="ARBA" id="ARBA00022490"/>
    </source>
</evidence>
<evidence type="ECO:0000256" key="8">
    <source>
        <dbReference type="ARBA" id="ARBA00023002"/>
    </source>
</evidence>
<feature type="binding site" evidence="9">
    <location>
        <begin position="71"/>
        <end position="76"/>
    </location>
    <ligand>
        <name>FMN</name>
        <dbReference type="ChEBI" id="CHEBI:58210"/>
    </ligand>
</feature>
<reference evidence="12 13" key="1">
    <citation type="journal article" date="2011" name="J. Gen. Appl. Microbiol.">
        <title>Draft genome sequencing of the enigmatic yeast Saitoella complicata.</title>
        <authorList>
            <person name="Nishida H."/>
            <person name="Hamamoto M."/>
            <person name="Sugiyama J."/>
        </authorList>
    </citation>
    <scope>NUCLEOTIDE SEQUENCE [LARGE SCALE GENOMIC DNA]</scope>
    <source>
        <strain evidence="12 13">NRRL Y-17804</strain>
    </source>
</reference>
<dbReference type="PROSITE" id="PS50902">
    <property type="entry name" value="FLAVODOXIN_LIKE"/>
    <property type="match status" value="1"/>
</dbReference>
<comment type="cofactor">
    <cofactor evidence="1 9">
        <name>FMN</name>
        <dbReference type="ChEBI" id="CHEBI:58210"/>
    </cofactor>
</comment>
<dbReference type="Pfam" id="PF00667">
    <property type="entry name" value="FAD_binding_1"/>
    <property type="match status" value="1"/>
</dbReference>
<keyword evidence="8 9" id="KW-0560">Oxidoreductase</keyword>
<dbReference type="GO" id="GO:0016651">
    <property type="term" value="F:oxidoreductase activity, acting on NAD(P)H"/>
    <property type="evidence" value="ECO:0007669"/>
    <property type="project" value="UniProtKB-UniRule"/>
</dbReference>
<keyword evidence="13" id="KW-1185">Reference proteome</keyword>
<dbReference type="PRINTS" id="PR00371">
    <property type="entry name" value="FPNCR"/>
</dbReference>
<dbReference type="FunFam" id="3.40.50.80:FF:000030">
    <property type="entry name" value="NADPH-dependent diflavin oxidoreductase 1"/>
    <property type="match status" value="1"/>
</dbReference>
<evidence type="ECO:0000259" key="10">
    <source>
        <dbReference type="PROSITE" id="PS50902"/>
    </source>
</evidence>
<comment type="catalytic activity">
    <reaction evidence="9">
        <text>2 oxidized [2Fe-2S]-[protein] + NADPH = 2 reduced [2Fe-2S]-[protein] + NADP(+) + H(+)</text>
        <dbReference type="Rhea" id="RHEA:67716"/>
        <dbReference type="Rhea" id="RHEA-COMP:17327"/>
        <dbReference type="Rhea" id="RHEA-COMP:17328"/>
        <dbReference type="ChEBI" id="CHEBI:15378"/>
        <dbReference type="ChEBI" id="CHEBI:33737"/>
        <dbReference type="ChEBI" id="CHEBI:33738"/>
        <dbReference type="ChEBI" id="CHEBI:57783"/>
        <dbReference type="ChEBI" id="CHEBI:58349"/>
    </reaction>
</comment>
<dbReference type="InterPro" id="IPR028879">
    <property type="entry name" value="NDOR1"/>
</dbReference>
<dbReference type="SUPFAM" id="SSF52218">
    <property type="entry name" value="Flavoproteins"/>
    <property type="match status" value="1"/>
</dbReference>
<dbReference type="InterPro" id="IPR008254">
    <property type="entry name" value="Flavodoxin/NO_synth"/>
</dbReference>
<dbReference type="GO" id="GO:0050660">
    <property type="term" value="F:flavin adenine dinucleotide binding"/>
    <property type="evidence" value="ECO:0007669"/>
    <property type="project" value="UniProtKB-UniRule"/>
</dbReference>
<comment type="similarity">
    <text evidence="9">Belongs to the NADPH-dependent diflavin oxidoreductase NDOR1 family.</text>
</comment>
<dbReference type="InterPro" id="IPR023173">
    <property type="entry name" value="NADPH_Cyt_P450_Rdtase_alpha"/>
</dbReference>
<comment type="caution">
    <text evidence="12">The sequence shown here is derived from an EMBL/GenBank/DDBJ whole genome shotgun (WGS) entry which is preliminary data.</text>
</comment>
<evidence type="ECO:0000256" key="1">
    <source>
        <dbReference type="ARBA" id="ARBA00001917"/>
    </source>
</evidence>
<dbReference type="InterPro" id="IPR001709">
    <property type="entry name" value="Flavoprot_Pyr_Nucl_cyt_Rdtase"/>
</dbReference>
<dbReference type="InterPro" id="IPR003097">
    <property type="entry name" value="CysJ-like_FAD-binding"/>
</dbReference>
<feature type="binding site" evidence="9">
    <location>
        <begin position="118"/>
        <end position="121"/>
    </location>
    <ligand>
        <name>FMN</name>
        <dbReference type="ChEBI" id="CHEBI:58210"/>
    </ligand>
</feature>
<dbReference type="PANTHER" id="PTHR19384">
    <property type="entry name" value="NITRIC OXIDE SYNTHASE-RELATED"/>
    <property type="match status" value="1"/>
</dbReference>
<keyword evidence="9" id="KW-0496">Mitochondrion</keyword>
<feature type="binding site" evidence="9">
    <location>
        <position position="402"/>
    </location>
    <ligand>
        <name>FAD</name>
        <dbReference type="ChEBI" id="CHEBI:57692"/>
    </ligand>
</feature>
<dbReference type="SUPFAM" id="SSF52343">
    <property type="entry name" value="Ferredoxin reductase-like, C-terminal NADP-linked domain"/>
    <property type="match status" value="1"/>
</dbReference>
<keyword evidence="7 9" id="KW-0521">NADP</keyword>
<dbReference type="OMA" id="DSIMGLH"/>
<dbReference type="GO" id="GO:0010181">
    <property type="term" value="F:FMN binding"/>
    <property type="evidence" value="ECO:0007669"/>
    <property type="project" value="UniProtKB-UniRule"/>
</dbReference>
<dbReference type="FunFam" id="3.40.50.360:FF:000015">
    <property type="entry name" value="NADPH-dependent diflavin oxidoreductase 1"/>
    <property type="match status" value="1"/>
</dbReference>
<gene>
    <name evidence="9" type="primary">TAH18</name>
    <name evidence="12" type="ORF">G7K_0101-t1</name>
</gene>
<evidence type="ECO:0000256" key="9">
    <source>
        <dbReference type="HAMAP-Rule" id="MF_03178"/>
    </source>
</evidence>
<protein>
    <recommendedName>
        <fullName evidence="9">NADPH-dependent diflavin oxidoreductase 1</fullName>
        <ecNumber evidence="9">1.18.1.-</ecNumber>
    </recommendedName>
    <alternativeName>
        <fullName evidence="9">NADPH-dependent FMN and FAD-containing oxidoreductase</fullName>
    </alternativeName>
</protein>
<keyword evidence="5 9" id="KW-0288">FMN</keyword>
<dbReference type="HAMAP" id="MF_03178">
    <property type="entry name" value="NDOR1"/>
    <property type="match status" value="1"/>
</dbReference>
<keyword evidence="6 9" id="KW-0274">FAD</keyword>
<name>A0A0E9N7Q8_SAICN</name>
<reference evidence="12 13" key="3">
    <citation type="journal article" date="2015" name="Genome Announc.">
        <title>Draft Genome Sequence of the Archiascomycetous Yeast Saitoella complicata.</title>
        <authorList>
            <person name="Yamauchi K."/>
            <person name="Kondo S."/>
            <person name="Hamamoto M."/>
            <person name="Takahashi Y."/>
            <person name="Ogura Y."/>
            <person name="Hayashi T."/>
            <person name="Nishida H."/>
        </authorList>
    </citation>
    <scope>NUCLEOTIDE SEQUENCE [LARGE SCALE GENOMIC DNA]</scope>
    <source>
        <strain evidence="12 13">NRRL Y-17804</strain>
    </source>
</reference>
<comment type="subunit">
    <text evidence="9">Interacts with DRE2; as part of the cytosolic iron-sulfur (Fe-S) protein assembly (CIA) machinery.</text>
</comment>
<evidence type="ECO:0000256" key="5">
    <source>
        <dbReference type="ARBA" id="ARBA00022643"/>
    </source>
</evidence>
<evidence type="ECO:0000256" key="2">
    <source>
        <dbReference type="ARBA" id="ARBA00001974"/>
    </source>
</evidence>
<comment type="cofactor">
    <cofactor evidence="2 9">
        <name>FAD</name>
        <dbReference type="ChEBI" id="CHEBI:57692"/>
    </cofactor>
</comment>
<keyword evidence="3 9" id="KW-0963">Cytoplasm</keyword>
<evidence type="ECO:0000256" key="7">
    <source>
        <dbReference type="ARBA" id="ARBA00022857"/>
    </source>
</evidence>
<dbReference type="Pfam" id="PF00175">
    <property type="entry name" value="NAD_binding_1"/>
    <property type="match status" value="1"/>
</dbReference>
<feature type="binding site" evidence="9">
    <location>
        <position position="191"/>
    </location>
    <ligand>
        <name>FMN</name>
        <dbReference type="ChEBI" id="CHEBI:58210"/>
    </ligand>
</feature>
<comment type="caution">
    <text evidence="9">Lacks conserved residue(s) required for the propagation of feature annotation.</text>
</comment>
<comment type="similarity">
    <text evidence="9">In the N-terminal section; belongs to the flavodoxin family.</text>
</comment>
<dbReference type="PRINTS" id="PR00369">
    <property type="entry name" value="FLAVODOXIN"/>
</dbReference>
<evidence type="ECO:0000256" key="6">
    <source>
        <dbReference type="ARBA" id="ARBA00022827"/>
    </source>
</evidence>
<feature type="binding site" evidence="9">
    <location>
        <begin position="156"/>
        <end position="165"/>
    </location>
    <ligand>
        <name>FMN</name>
        <dbReference type="ChEBI" id="CHEBI:58210"/>
    </ligand>
</feature>
<dbReference type="InterPro" id="IPR029039">
    <property type="entry name" value="Flavoprotein-like_sf"/>
</dbReference>
<dbReference type="Gene3D" id="3.40.50.80">
    <property type="entry name" value="Nucleotide-binding domain of ferredoxin-NADP reductase (FNR) module"/>
    <property type="match status" value="1"/>
</dbReference>
<evidence type="ECO:0000259" key="11">
    <source>
        <dbReference type="PROSITE" id="PS51384"/>
    </source>
</evidence>
<dbReference type="GO" id="GO:0005739">
    <property type="term" value="C:mitochondrion"/>
    <property type="evidence" value="ECO:0007669"/>
    <property type="project" value="UniProtKB-SubCell"/>
</dbReference>
<dbReference type="Gene3D" id="1.20.990.10">
    <property type="entry name" value="NADPH-cytochrome p450 Reductase, Chain A, domain 3"/>
    <property type="match status" value="1"/>
</dbReference>
<dbReference type="AlphaFoldDB" id="A0A0E9N7Q8"/>
<comment type="subcellular location">
    <subcellularLocation>
        <location evidence="9">Cytoplasm</location>
    </subcellularLocation>
    <subcellularLocation>
        <location evidence="9">Mitochondrion</location>
    </subcellularLocation>
    <text evidence="9">Relocalizes to mitochondria after H(2)O(2) exposure.</text>
</comment>
<dbReference type="EMBL" id="BACD03000001">
    <property type="protein sequence ID" value="GAO45853.1"/>
    <property type="molecule type" value="Genomic_DNA"/>
</dbReference>
<sequence>MQGAPVTHLGSALSITDVHTESCCPDQPPTSVSFEYEIIDRDTITSKPFDAEMSHDQGDEEERSCLVLYASQTGNSEDIAHGIGRMLERMHIKRRVCAMDQCDLMDLMNENYVIFVASTTGQGDIPDNMKLFWPAILRRSLPPTLLDHLSFALFGLGDSSYPKYNFTAKKLYRRLIQLGARPMVERGEGDESHPQGIDAGFAPWLKDLRQVMEVELPLPSGLETIPDDQHLPPTYKIQFGENAPSMKTASPRRLGLTFSATVTKNDRITADDHWQDARHIVFSISAPDLAYDPGDIAVLWPENPRNEVDRLIEVCKWQNIADTPLDVWPKRNDDEIPPLPTPCTLRTLARYHFDFMSVPKRSFFELLRHFVTNEMHAEKLTEFCGTTSDNQEDLWDYTTRPRRNILEVLADFKETLSIPVEYVLDLFPMLKPRQYSLASSLKAHPGEAHILAAIVEYKTSMHIPRVGVSSRWLQSLKLGTQVTMGLIRGAMKPPRKGIKCVMVAPGTGVAPMRALVQERVASGCDAKEQLLIFGNREREKDFLMRAEWEEYEAKGQLSLALAFSRDTTEKFYVQHVLRREWRRVDTWLRKEGGYVYICGSSGKMPQAVREALIEIFQRGIHLERGEELSGSGARDEAEAVLVEMETKGRYLQETW</sequence>
<dbReference type="Gene3D" id="3.40.50.360">
    <property type="match status" value="1"/>
</dbReference>
<feature type="binding site" evidence="9">
    <location>
        <begin position="433"/>
        <end position="436"/>
    </location>
    <ligand>
        <name>FAD</name>
        <dbReference type="ChEBI" id="CHEBI:57692"/>
    </ligand>
</feature>
<dbReference type="STRING" id="698492.A0A0E9N7Q8"/>
<feature type="binding site" evidence="9">
    <location>
        <position position="507"/>
    </location>
    <ligand>
        <name>NADP(+)</name>
        <dbReference type="ChEBI" id="CHEBI:58349"/>
    </ligand>
</feature>